<feature type="compositionally biased region" description="Basic and acidic residues" evidence="1">
    <location>
        <begin position="31"/>
        <end position="56"/>
    </location>
</feature>
<name>K0SWQ9_THAOC</name>
<feature type="compositionally biased region" description="Basic and acidic residues" evidence="1">
    <location>
        <begin position="79"/>
        <end position="97"/>
    </location>
</feature>
<accession>K0SWQ9</accession>
<evidence type="ECO:0000313" key="2">
    <source>
        <dbReference type="EMBL" id="EJK65426.1"/>
    </source>
</evidence>
<feature type="compositionally biased region" description="Polar residues" evidence="1">
    <location>
        <begin position="61"/>
        <end position="78"/>
    </location>
</feature>
<dbReference type="AlphaFoldDB" id="K0SWQ9"/>
<protein>
    <submittedName>
        <fullName evidence="2">Uncharacterized protein</fullName>
    </submittedName>
</protein>
<feature type="region of interest" description="Disordered" evidence="1">
    <location>
        <begin position="31"/>
        <end position="97"/>
    </location>
</feature>
<evidence type="ECO:0000313" key="3">
    <source>
        <dbReference type="Proteomes" id="UP000266841"/>
    </source>
</evidence>
<gene>
    <name evidence="2" type="ORF">THAOC_13711</name>
</gene>
<reference evidence="2 3" key="1">
    <citation type="journal article" date="2012" name="Genome Biol.">
        <title>Genome and low-iron response of an oceanic diatom adapted to chronic iron limitation.</title>
        <authorList>
            <person name="Lommer M."/>
            <person name="Specht M."/>
            <person name="Roy A.S."/>
            <person name="Kraemer L."/>
            <person name="Andreson R."/>
            <person name="Gutowska M.A."/>
            <person name="Wolf J."/>
            <person name="Bergner S.V."/>
            <person name="Schilhabel M.B."/>
            <person name="Klostermeier U.C."/>
            <person name="Beiko R.G."/>
            <person name="Rosenstiel P."/>
            <person name="Hippler M."/>
            <person name="Laroche J."/>
        </authorList>
    </citation>
    <scope>NUCLEOTIDE SEQUENCE [LARGE SCALE GENOMIC DNA]</scope>
    <source>
        <strain evidence="2 3">CCMP1005</strain>
    </source>
</reference>
<evidence type="ECO:0000256" key="1">
    <source>
        <dbReference type="SAM" id="MobiDB-lite"/>
    </source>
</evidence>
<organism evidence="2 3">
    <name type="scientific">Thalassiosira oceanica</name>
    <name type="common">Marine diatom</name>
    <dbReference type="NCBI Taxonomy" id="159749"/>
    <lineage>
        <taxon>Eukaryota</taxon>
        <taxon>Sar</taxon>
        <taxon>Stramenopiles</taxon>
        <taxon>Ochrophyta</taxon>
        <taxon>Bacillariophyta</taxon>
        <taxon>Coscinodiscophyceae</taxon>
        <taxon>Thalassiosirophycidae</taxon>
        <taxon>Thalassiosirales</taxon>
        <taxon>Thalassiosiraceae</taxon>
        <taxon>Thalassiosira</taxon>
    </lineage>
</organism>
<keyword evidence="3" id="KW-1185">Reference proteome</keyword>
<dbReference type="Proteomes" id="UP000266841">
    <property type="component" value="Unassembled WGS sequence"/>
</dbReference>
<sequence length="134" mass="14755">VGSAPATAVGFAPAPRGFALATAWIRSRTREDSLAQPLRVKERHTPDIENKDDRAGLRQGLNHSAVPNSRFGLTSSETQRTERAADNQGLKGDDENGSKVRFFLGYLEKKVCLRPEETVSDWHISHDHLGHAKA</sequence>
<comment type="caution">
    <text evidence="2">The sequence shown here is derived from an EMBL/GenBank/DDBJ whole genome shotgun (WGS) entry which is preliminary data.</text>
</comment>
<feature type="non-terminal residue" evidence="2">
    <location>
        <position position="1"/>
    </location>
</feature>
<proteinExistence type="predicted"/>
<dbReference type="EMBL" id="AGNL01015838">
    <property type="protein sequence ID" value="EJK65426.1"/>
    <property type="molecule type" value="Genomic_DNA"/>
</dbReference>